<dbReference type="EMBL" id="JH993151">
    <property type="protein sequence ID" value="EKX33215.1"/>
    <property type="molecule type" value="Genomic_DNA"/>
</dbReference>
<evidence type="ECO:0000313" key="4">
    <source>
        <dbReference type="EnsemblProtists" id="EKX33215"/>
    </source>
</evidence>
<dbReference type="EnsemblProtists" id="EKX33215">
    <property type="protein sequence ID" value="EKX33215"/>
    <property type="gene ID" value="GUITHDRAFT_148085"/>
</dbReference>
<organism evidence="3">
    <name type="scientific">Guillardia theta (strain CCMP2712)</name>
    <name type="common">Cryptophyte</name>
    <dbReference type="NCBI Taxonomy" id="905079"/>
    <lineage>
        <taxon>Eukaryota</taxon>
        <taxon>Cryptophyceae</taxon>
        <taxon>Pyrenomonadales</taxon>
        <taxon>Geminigeraceae</taxon>
        <taxon>Guillardia</taxon>
    </lineage>
</organism>
<dbReference type="Pfam" id="PF18922">
    <property type="entry name" value="DUF5672"/>
    <property type="match status" value="1"/>
</dbReference>
<evidence type="ECO:0000313" key="5">
    <source>
        <dbReference type="Proteomes" id="UP000011087"/>
    </source>
</evidence>
<evidence type="ECO:0000313" key="3">
    <source>
        <dbReference type="EMBL" id="EKX33215.1"/>
    </source>
</evidence>
<evidence type="ECO:0000256" key="1">
    <source>
        <dbReference type="SAM" id="SignalP"/>
    </source>
</evidence>
<feature type="signal peptide" evidence="1">
    <location>
        <begin position="1"/>
        <end position="18"/>
    </location>
</feature>
<dbReference type="InterPro" id="IPR043729">
    <property type="entry name" value="DUF5672"/>
</dbReference>
<dbReference type="PaxDb" id="55529-EKX33215"/>
<name>L1IBJ6_GUITC</name>
<dbReference type="KEGG" id="gtt:GUITHDRAFT_148085"/>
<dbReference type="Proteomes" id="UP000011087">
    <property type="component" value="Unassembled WGS sequence"/>
</dbReference>
<feature type="chain" id="PRO_5008769867" description="DUF5672 domain-containing protein" evidence="1">
    <location>
        <begin position="19"/>
        <end position="253"/>
    </location>
</feature>
<protein>
    <recommendedName>
        <fullName evidence="2">DUF5672 domain-containing protein</fullName>
    </recommendedName>
</protein>
<dbReference type="STRING" id="905079.L1IBJ6"/>
<dbReference type="AlphaFoldDB" id="L1IBJ6"/>
<keyword evidence="5" id="KW-1185">Reference proteome</keyword>
<accession>L1IBJ6</accession>
<dbReference type="RefSeq" id="XP_005820195.1">
    <property type="nucleotide sequence ID" value="XM_005820138.1"/>
</dbReference>
<evidence type="ECO:0000259" key="2">
    <source>
        <dbReference type="Pfam" id="PF18922"/>
    </source>
</evidence>
<reference evidence="4" key="3">
    <citation type="submission" date="2016-03" db="UniProtKB">
        <authorList>
            <consortium name="EnsemblProtists"/>
        </authorList>
    </citation>
    <scope>IDENTIFICATION</scope>
</reference>
<feature type="domain" description="DUF5672" evidence="2">
    <location>
        <begin position="88"/>
        <end position="247"/>
    </location>
</feature>
<dbReference type="HOGENOM" id="CLU_1100241_0_0_1"/>
<keyword evidence="1" id="KW-0732">Signal</keyword>
<gene>
    <name evidence="3" type="ORF">GUITHDRAFT_148085</name>
</gene>
<dbReference type="GeneID" id="17289945"/>
<reference evidence="5" key="2">
    <citation type="submission" date="2012-11" db="EMBL/GenBank/DDBJ databases">
        <authorList>
            <person name="Kuo A."/>
            <person name="Curtis B.A."/>
            <person name="Tanifuji G."/>
            <person name="Burki F."/>
            <person name="Gruber A."/>
            <person name="Irimia M."/>
            <person name="Maruyama S."/>
            <person name="Arias M.C."/>
            <person name="Ball S.G."/>
            <person name="Gile G.H."/>
            <person name="Hirakawa Y."/>
            <person name="Hopkins J.F."/>
            <person name="Rensing S.A."/>
            <person name="Schmutz J."/>
            <person name="Symeonidi A."/>
            <person name="Elias M."/>
            <person name="Eveleigh R.J."/>
            <person name="Herman E.K."/>
            <person name="Klute M.J."/>
            <person name="Nakayama T."/>
            <person name="Obornik M."/>
            <person name="Reyes-Prieto A."/>
            <person name="Armbrust E.V."/>
            <person name="Aves S.J."/>
            <person name="Beiko R.G."/>
            <person name="Coutinho P."/>
            <person name="Dacks J.B."/>
            <person name="Durnford D.G."/>
            <person name="Fast N.M."/>
            <person name="Green B.R."/>
            <person name="Grisdale C."/>
            <person name="Hempe F."/>
            <person name="Henrissat B."/>
            <person name="Hoppner M.P."/>
            <person name="Ishida K.-I."/>
            <person name="Kim E."/>
            <person name="Koreny L."/>
            <person name="Kroth P.G."/>
            <person name="Liu Y."/>
            <person name="Malik S.-B."/>
            <person name="Maier U.G."/>
            <person name="McRose D."/>
            <person name="Mock T."/>
            <person name="Neilson J.A."/>
            <person name="Onodera N.T."/>
            <person name="Poole A.M."/>
            <person name="Pritham E.J."/>
            <person name="Richards T.A."/>
            <person name="Rocap G."/>
            <person name="Roy S.W."/>
            <person name="Sarai C."/>
            <person name="Schaack S."/>
            <person name="Shirato S."/>
            <person name="Slamovits C.H."/>
            <person name="Spencer D.F."/>
            <person name="Suzuki S."/>
            <person name="Worden A.Z."/>
            <person name="Zauner S."/>
            <person name="Barry K."/>
            <person name="Bell C."/>
            <person name="Bharti A.K."/>
            <person name="Crow J.A."/>
            <person name="Grimwood J."/>
            <person name="Kramer R."/>
            <person name="Lindquist E."/>
            <person name="Lucas S."/>
            <person name="Salamov A."/>
            <person name="McFadden G.I."/>
            <person name="Lane C.E."/>
            <person name="Keeling P.J."/>
            <person name="Gray M.W."/>
            <person name="Grigoriev I.V."/>
            <person name="Archibald J.M."/>
        </authorList>
    </citation>
    <scope>NUCLEOTIDE SEQUENCE</scope>
    <source>
        <strain evidence="5">CCMP2712</strain>
    </source>
</reference>
<proteinExistence type="predicted"/>
<dbReference type="OrthoDB" id="10042767at2759"/>
<reference evidence="3 5" key="1">
    <citation type="journal article" date="2012" name="Nature">
        <title>Algal genomes reveal evolutionary mosaicism and the fate of nucleomorphs.</title>
        <authorList>
            <consortium name="DOE Joint Genome Institute"/>
            <person name="Curtis B.A."/>
            <person name="Tanifuji G."/>
            <person name="Burki F."/>
            <person name="Gruber A."/>
            <person name="Irimia M."/>
            <person name="Maruyama S."/>
            <person name="Arias M.C."/>
            <person name="Ball S.G."/>
            <person name="Gile G.H."/>
            <person name="Hirakawa Y."/>
            <person name="Hopkins J.F."/>
            <person name="Kuo A."/>
            <person name="Rensing S.A."/>
            <person name="Schmutz J."/>
            <person name="Symeonidi A."/>
            <person name="Elias M."/>
            <person name="Eveleigh R.J."/>
            <person name="Herman E.K."/>
            <person name="Klute M.J."/>
            <person name="Nakayama T."/>
            <person name="Obornik M."/>
            <person name="Reyes-Prieto A."/>
            <person name="Armbrust E.V."/>
            <person name="Aves S.J."/>
            <person name="Beiko R.G."/>
            <person name="Coutinho P."/>
            <person name="Dacks J.B."/>
            <person name="Durnford D.G."/>
            <person name="Fast N.M."/>
            <person name="Green B.R."/>
            <person name="Grisdale C.J."/>
            <person name="Hempel F."/>
            <person name="Henrissat B."/>
            <person name="Hoppner M.P."/>
            <person name="Ishida K."/>
            <person name="Kim E."/>
            <person name="Koreny L."/>
            <person name="Kroth P.G."/>
            <person name="Liu Y."/>
            <person name="Malik S.B."/>
            <person name="Maier U.G."/>
            <person name="McRose D."/>
            <person name="Mock T."/>
            <person name="Neilson J.A."/>
            <person name="Onodera N.T."/>
            <person name="Poole A.M."/>
            <person name="Pritham E.J."/>
            <person name="Richards T.A."/>
            <person name="Rocap G."/>
            <person name="Roy S.W."/>
            <person name="Sarai C."/>
            <person name="Schaack S."/>
            <person name="Shirato S."/>
            <person name="Slamovits C.H."/>
            <person name="Spencer D.F."/>
            <person name="Suzuki S."/>
            <person name="Worden A.Z."/>
            <person name="Zauner S."/>
            <person name="Barry K."/>
            <person name="Bell C."/>
            <person name="Bharti A.K."/>
            <person name="Crow J.A."/>
            <person name="Grimwood J."/>
            <person name="Kramer R."/>
            <person name="Lindquist E."/>
            <person name="Lucas S."/>
            <person name="Salamov A."/>
            <person name="McFadden G.I."/>
            <person name="Lane C.E."/>
            <person name="Keeling P.J."/>
            <person name="Gray M.W."/>
            <person name="Grigoriev I.V."/>
            <person name="Archibald J.M."/>
        </authorList>
    </citation>
    <scope>NUCLEOTIDE SEQUENCE</scope>
    <source>
        <strain evidence="3 5">CCMP2712</strain>
    </source>
</reference>
<sequence length="253" mass="28420">MLRITPTLLILLLPSCLAFPVYRETEKDSLVAVCVISDAREVAGLKVALSTILSAKIKNVQIFTLEWIENAIAESIGAMITLFGTESVRIVRMPNEYLTHHGYSMLLKDEKFWWACDGEWVLIFQADSILCLGSDARLDEFMLYDYIGAPFLPGECPSGHDKDRSMCQDDFDKMATHAGLKIPEGVGGNGGFSLRRRSKMIEMCQTCGSSHPFYSWNEDIFFSYPCDNVTLRLPSEPVARRFSVETGESEHLL</sequence>